<keyword evidence="1" id="KW-0012">Acyltransferase</keyword>
<dbReference type="Proteomes" id="UP000306319">
    <property type="component" value="Unassembled WGS sequence"/>
</dbReference>
<evidence type="ECO:0000313" key="2">
    <source>
        <dbReference type="Proteomes" id="UP000306319"/>
    </source>
</evidence>
<keyword evidence="1" id="KW-0808">Transferase</keyword>
<reference evidence="1" key="1">
    <citation type="submission" date="2019-04" db="EMBL/GenBank/DDBJ databases">
        <title>Microbes associate with the intestines of laboratory mice.</title>
        <authorList>
            <person name="Navarre W."/>
            <person name="Wong E."/>
            <person name="Huang K."/>
            <person name="Tropini C."/>
            <person name="Ng K."/>
            <person name="Yu B."/>
        </authorList>
    </citation>
    <scope>NUCLEOTIDE SEQUENCE</scope>
    <source>
        <strain evidence="1">NM04_E33</strain>
    </source>
</reference>
<evidence type="ECO:0000313" key="1">
    <source>
        <dbReference type="EMBL" id="TGY76493.1"/>
    </source>
</evidence>
<accession>A0AC61RD42</accession>
<proteinExistence type="predicted"/>
<dbReference type="EMBL" id="SRYB01000039">
    <property type="protein sequence ID" value="TGY76493.1"/>
    <property type="molecule type" value="Genomic_DNA"/>
</dbReference>
<keyword evidence="2" id="KW-1185">Reference proteome</keyword>
<gene>
    <name evidence="1" type="ORF">E5331_17895</name>
</gene>
<comment type="caution">
    <text evidence="1">The sequence shown here is derived from an EMBL/GenBank/DDBJ whole genome shotgun (WGS) entry which is preliminary data.</text>
</comment>
<name>A0AC61RD42_9BACT</name>
<protein>
    <submittedName>
        <fullName evidence="1">Acyltransferase</fullName>
    </submittedName>
</protein>
<sequence length="264" mass="30081">MNKIQQIQLIQIPNFRKTLIFNYSCLPKRQATKIPILIYGNPKFAGLNGNIEIVGEVKFGMIKWGWDIGYRTTGNGIIRIDGILKLKNCKEGFIHKGVDLNLDKKAILELGNNFWFGENVMIFCIHRIVMGDNVRITYQSQVLDTDFHYTINLKNKSIKPRFEKIEIGSNIWIGNRCTIKKGSVIPDNTIIAASYSVLCKNYSEIPPYSILGGCPAKVIASGIARTYGKDTLSEIEKLDLRFLDGNDKKYIIIENDDEIRNFLR</sequence>
<organism evidence="1 2">
    <name type="scientific">Lepagella muris</name>
    <dbReference type="NCBI Taxonomy" id="3032870"/>
    <lineage>
        <taxon>Bacteria</taxon>
        <taxon>Pseudomonadati</taxon>
        <taxon>Bacteroidota</taxon>
        <taxon>Bacteroidia</taxon>
        <taxon>Bacteroidales</taxon>
        <taxon>Muribaculaceae</taxon>
        <taxon>Lepagella</taxon>
    </lineage>
</organism>